<dbReference type="Gene3D" id="1.10.287.950">
    <property type="entry name" value="Methyl-accepting chemotaxis protein"/>
    <property type="match status" value="1"/>
</dbReference>
<keyword evidence="4" id="KW-0807">Transducer</keyword>
<evidence type="ECO:0000256" key="1">
    <source>
        <dbReference type="ARBA" id="ARBA00004370"/>
    </source>
</evidence>
<organism evidence="9 10">
    <name type="scientific">Xaviernesmea rhizosphaerae</name>
    <dbReference type="NCBI Taxonomy" id="1672749"/>
    <lineage>
        <taxon>Bacteria</taxon>
        <taxon>Pseudomonadati</taxon>
        <taxon>Pseudomonadota</taxon>
        <taxon>Alphaproteobacteria</taxon>
        <taxon>Hyphomicrobiales</taxon>
        <taxon>Rhizobiaceae</taxon>
        <taxon>Rhizobium/Agrobacterium group</taxon>
        <taxon>Xaviernesmea</taxon>
    </lineage>
</organism>
<keyword evidence="6" id="KW-0812">Transmembrane</keyword>
<dbReference type="Pfam" id="PF00672">
    <property type="entry name" value="HAMP"/>
    <property type="match status" value="1"/>
</dbReference>
<dbReference type="PRINTS" id="PR00260">
    <property type="entry name" value="CHEMTRNSDUCR"/>
</dbReference>
<comment type="similarity">
    <text evidence="3">Belongs to the methyl-accepting chemotaxis (MCP) protein family.</text>
</comment>
<keyword evidence="6" id="KW-1133">Transmembrane helix</keyword>
<feature type="domain" description="HAMP" evidence="8">
    <location>
        <begin position="284"/>
        <end position="336"/>
    </location>
</feature>
<dbReference type="Pfam" id="PF00015">
    <property type="entry name" value="MCPsignal"/>
    <property type="match status" value="1"/>
</dbReference>
<dbReference type="PROSITE" id="PS50111">
    <property type="entry name" value="CHEMOTAXIS_TRANSDUC_2"/>
    <property type="match status" value="1"/>
</dbReference>
<dbReference type="SMART" id="SM00283">
    <property type="entry name" value="MA"/>
    <property type="match status" value="1"/>
</dbReference>
<feature type="domain" description="Methyl-accepting transducer" evidence="7">
    <location>
        <begin position="341"/>
        <end position="570"/>
    </location>
</feature>
<dbReference type="SMART" id="SM00304">
    <property type="entry name" value="HAMP"/>
    <property type="match status" value="3"/>
</dbReference>
<reference evidence="9 10" key="1">
    <citation type="submission" date="2016-09" db="EMBL/GenBank/DDBJ databases">
        <title>Rhizobium sp. nov., a novel species isolated from the rice rhizosphere.</title>
        <authorList>
            <person name="Zhao J."/>
            <person name="Zhang X."/>
        </authorList>
    </citation>
    <scope>NUCLEOTIDE SEQUENCE [LARGE SCALE GENOMIC DNA]</scope>
    <source>
        <strain evidence="9 10">MH17</strain>
    </source>
</reference>
<feature type="transmembrane region" description="Helical" evidence="6">
    <location>
        <begin position="181"/>
        <end position="202"/>
    </location>
</feature>
<evidence type="ECO:0000256" key="5">
    <source>
        <dbReference type="SAM" id="Coils"/>
    </source>
</evidence>
<dbReference type="FunFam" id="1.10.287.950:FF:000001">
    <property type="entry name" value="Methyl-accepting chemotaxis sensory transducer"/>
    <property type="match status" value="1"/>
</dbReference>
<dbReference type="InterPro" id="IPR004090">
    <property type="entry name" value="Chemotax_Me-accpt_rcpt"/>
</dbReference>
<evidence type="ECO:0000313" key="10">
    <source>
        <dbReference type="Proteomes" id="UP000186143"/>
    </source>
</evidence>
<sequence>MPLSNVKISTKLIATSALSMTLVIAMLVNQQISSNAILASNDVVKRELIILDGVSSADLAFARIEGAVNPLLDHGANPQQVTAALAEVKKHADIGWAALETPISIAAKPQVLSDIRTSLRSYEKTLQDAAASGQDLATVAPRLNAIDKDIHKAIDQSLLNARGFSDKAKQNLFDTISAANVTALSIGALILLIMTLSALFLARTVSRPIRRLTGLMNRLAGGDLDVAVEGADRRDEIGEMARAVQVFRDNGVKGRELEQVAQATRSQSEAERARVAEIDQQRAAEMSQATNGLGQGLQRLSEGDLAFRLTESFAPDFERLRTDFNGAVENLRRTMGSVINTAGAIDGGAQELSQAATDLAKRTEQQAAALEETAAALDQITSNVQNSSKRTEDARGMAKEANDAARKSGEVVANAVDAMQRIEVASSQISNIIGVIDEIAFQTNLLALNAGVEAARAGEAGKGFAVVAQEVRELAQRSAQAAKEIKELIRNSEQEVGNGVDLVKATGSALKVINEHVLAINGELDAIATSSREQATGLSEVNTAVNQMDQTTQQNAAMVEQATAASNALANEAERLRQMMTQFDLGQPSARPAAARPASAAKGAAPVASPARRLVQAVAGGMRASANDWQEF</sequence>
<evidence type="ECO:0000259" key="8">
    <source>
        <dbReference type="PROSITE" id="PS50885"/>
    </source>
</evidence>
<dbReference type="PANTHER" id="PTHR43531:SF11">
    <property type="entry name" value="METHYL-ACCEPTING CHEMOTAXIS PROTEIN 3"/>
    <property type="match status" value="1"/>
</dbReference>
<dbReference type="CDD" id="cd11386">
    <property type="entry name" value="MCP_signal"/>
    <property type="match status" value="1"/>
</dbReference>
<dbReference type="InterPro" id="IPR004089">
    <property type="entry name" value="MCPsignal_dom"/>
</dbReference>
<evidence type="ECO:0008006" key="11">
    <source>
        <dbReference type="Google" id="ProtNLM"/>
    </source>
</evidence>
<evidence type="ECO:0000256" key="6">
    <source>
        <dbReference type="SAM" id="Phobius"/>
    </source>
</evidence>
<keyword evidence="2" id="KW-0145">Chemotaxis</keyword>
<evidence type="ECO:0000313" key="9">
    <source>
        <dbReference type="EMBL" id="OLP53144.1"/>
    </source>
</evidence>
<comment type="subcellular location">
    <subcellularLocation>
        <location evidence="1">Membrane</location>
    </subcellularLocation>
</comment>
<dbReference type="GO" id="GO:0006935">
    <property type="term" value="P:chemotaxis"/>
    <property type="evidence" value="ECO:0007669"/>
    <property type="project" value="UniProtKB-KW"/>
</dbReference>
<evidence type="ECO:0000256" key="3">
    <source>
        <dbReference type="ARBA" id="ARBA00029447"/>
    </source>
</evidence>
<dbReference type="PANTHER" id="PTHR43531">
    <property type="entry name" value="PROTEIN ICFG"/>
    <property type="match status" value="1"/>
</dbReference>
<dbReference type="AlphaFoldDB" id="A0A1Q9ADX8"/>
<dbReference type="Proteomes" id="UP000186143">
    <property type="component" value="Unassembled WGS sequence"/>
</dbReference>
<dbReference type="PROSITE" id="PS50885">
    <property type="entry name" value="HAMP"/>
    <property type="match status" value="2"/>
</dbReference>
<evidence type="ECO:0000259" key="7">
    <source>
        <dbReference type="PROSITE" id="PS50111"/>
    </source>
</evidence>
<gene>
    <name evidence="9" type="ORF">BJF92_17720</name>
</gene>
<dbReference type="GO" id="GO:0007165">
    <property type="term" value="P:signal transduction"/>
    <property type="evidence" value="ECO:0007669"/>
    <property type="project" value="UniProtKB-KW"/>
</dbReference>
<proteinExistence type="inferred from homology"/>
<feature type="domain" description="HAMP" evidence="8">
    <location>
        <begin position="203"/>
        <end position="256"/>
    </location>
</feature>
<accession>A0A1Q9ADX8</accession>
<dbReference type="InterPro" id="IPR003660">
    <property type="entry name" value="HAMP_dom"/>
</dbReference>
<evidence type="ECO:0000256" key="4">
    <source>
        <dbReference type="PROSITE-ProRule" id="PRU00284"/>
    </source>
</evidence>
<dbReference type="GO" id="GO:0016020">
    <property type="term" value="C:membrane"/>
    <property type="evidence" value="ECO:0007669"/>
    <property type="project" value="UniProtKB-SubCell"/>
</dbReference>
<dbReference type="EMBL" id="MKIO01000041">
    <property type="protein sequence ID" value="OLP53144.1"/>
    <property type="molecule type" value="Genomic_DNA"/>
</dbReference>
<dbReference type="SUPFAM" id="SSF158472">
    <property type="entry name" value="HAMP domain-like"/>
    <property type="match status" value="1"/>
</dbReference>
<dbReference type="Gene3D" id="6.10.340.10">
    <property type="match status" value="1"/>
</dbReference>
<keyword evidence="5" id="KW-0175">Coiled coil</keyword>
<dbReference type="STRING" id="1672749.BJF92_17720"/>
<dbReference type="GO" id="GO:0004888">
    <property type="term" value="F:transmembrane signaling receptor activity"/>
    <property type="evidence" value="ECO:0007669"/>
    <property type="project" value="InterPro"/>
</dbReference>
<name>A0A1Q9ADX8_9HYPH</name>
<evidence type="ECO:0000256" key="2">
    <source>
        <dbReference type="ARBA" id="ARBA00022500"/>
    </source>
</evidence>
<comment type="caution">
    <text evidence="9">The sequence shown here is derived from an EMBL/GenBank/DDBJ whole genome shotgun (WGS) entry which is preliminary data.</text>
</comment>
<dbReference type="OrthoDB" id="3378718at2"/>
<feature type="coiled-coil region" evidence="5">
    <location>
        <begin position="353"/>
        <end position="380"/>
    </location>
</feature>
<protein>
    <recommendedName>
        <fullName evidence="11">Methyl-accepting chemotaxis protein</fullName>
    </recommendedName>
</protein>
<keyword evidence="6" id="KW-0472">Membrane</keyword>
<dbReference type="SUPFAM" id="SSF58104">
    <property type="entry name" value="Methyl-accepting chemotaxis protein (MCP) signaling domain"/>
    <property type="match status" value="1"/>
</dbReference>
<dbReference type="CDD" id="cd06225">
    <property type="entry name" value="HAMP"/>
    <property type="match status" value="1"/>
</dbReference>
<dbReference type="InterPro" id="IPR051310">
    <property type="entry name" value="MCP_chemotaxis"/>
</dbReference>